<accession>A0A1X6NRD3</accession>
<dbReference type="Proteomes" id="UP000218209">
    <property type="component" value="Unassembled WGS sequence"/>
</dbReference>
<keyword evidence="2" id="KW-1185">Reference proteome</keyword>
<gene>
    <name evidence="1" type="ORF">BU14_0583s0001</name>
</gene>
<reference evidence="1 2" key="1">
    <citation type="submission" date="2017-03" db="EMBL/GenBank/DDBJ databases">
        <title>WGS assembly of Porphyra umbilicalis.</title>
        <authorList>
            <person name="Brawley S.H."/>
            <person name="Blouin N.A."/>
            <person name="Ficko-Blean E."/>
            <person name="Wheeler G.L."/>
            <person name="Lohr M."/>
            <person name="Goodson H.V."/>
            <person name="Jenkins J.W."/>
            <person name="Blaby-Haas C.E."/>
            <person name="Helliwell K.E."/>
            <person name="Chan C."/>
            <person name="Marriage T."/>
            <person name="Bhattacharya D."/>
            <person name="Klein A.S."/>
            <person name="Badis Y."/>
            <person name="Brodie J."/>
            <person name="Cao Y."/>
            <person name="Collen J."/>
            <person name="Dittami S.M."/>
            <person name="Gachon C.M."/>
            <person name="Green B.R."/>
            <person name="Karpowicz S."/>
            <person name="Kim J.W."/>
            <person name="Kudahl U."/>
            <person name="Lin S."/>
            <person name="Michel G."/>
            <person name="Mittag M."/>
            <person name="Olson B.J."/>
            <person name="Pangilinan J."/>
            <person name="Peng Y."/>
            <person name="Qiu H."/>
            <person name="Shu S."/>
            <person name="Singer J.T."/>
            <person name="Smith A.G."/>
            <person name="Sprecher B.N."/>
            <person name="Wagner V."/>
            <person name="Wang W."/>
            <person name="Wang Z.-Y."/>
            <person name="Yan J."/>
            <person name="Yarish C."/>
            <person name="Zoeuner-Riek S."/>
            <person name="Zhuang Y."/>
            <person name="Zou Y."/>
            <person name="Lindquist E.A."/>
            <person name="Grimwood J."/>
            <person name="Barry K."/>
            <person name="Rokhsar D.S."/>
            <person name="Schmutz J."/>
            <person name="Stiller J.W."/>
            <person name="Grossman A.R."/>
            <person name="Prochnik S.E."/>
        </authorList>
    </citation>
    <scope>NUCLEOTIDE SEQUENCE [LARGE SCALE GENOMIC DNA]</scope>
    <source>
        <strain evidence="1">4086291</strain>
    </source>
</reference>
<organism evidence="1 2">
    <name type="scientific">Porphyra umbilicalis</name>
    <name type="common">Purple laver</name>
    <name type="synonym">Red alga</name>
    <dbReference type="NCBI Taxonomy" id="2786"/>
    <lineage>
        <taxon>Eukaryota</taxon>
        <taxon>Rhodophyta</taxon>
        <taxon>Bangiophyceae</taxon>
        <taxon>Bangiales</taxon>
        <taxon>Bangiaceae</taxon>
        <taxon>Porphyra</taxon>
    </lineage>
</organism>
<proteinExistence type="predicted"/>
<evidence type="ECO:0000313" key="2">
    <source>
        <dbReference type="Proteomes" id="UP000218209"/>
    </source>
</evidence>
<sequence length="1567" mass="153379">MDELERFSGVLDAIDMLRAQFEQVEALIDQVTPTALVALLEEHLGFINVWYGNVTHYAGQAQDVLDTVQGLVGRGTGLVHVGVAKAQEVAATVTLITGSIRRAQALLSDVDNAVAGDLTALNDGVVSSLDQALGDQVAAAAAPFAGVALKLDGAAAVVSSFLDQLDIASLEDFAGDPFGALASASSGAFKRLLAEALVPVFETLRAATAPLVGTGAQLDLPEGLGPRALLEGLLAGPLSPSALLDAADLALAGVSSAVEDVVAEVAAFVTTFFDSALSAMSLKGAATKAQALALASVAALSPQTPGAAAAGAAGSTLLAAAAPPGAATNATDSLPGATAALGNAVQDGVVQGSAAVAGMLQSATDSLQAEVAAALDGALHGAGAVLEGAMDQSGHAQAVLTSAVEAGLLQAPEREQLADGPWVTAALAQAERAVRAEALPVFAAVLPVGGDAEQLLDALSEELVAGDLTAVLAAAQAVPATLAGSLADASLGLLQGARDLPDQVVAAIASTLAQLPPPAVNSSLAEAVTTVRFALPSAGQAVDAAALTALQGHAQHMHAAALACAAAGPAALNCTASAAAASTVLVALELTSTLTSASSTPLVEKLAALESSFDAVATSWAALLPAVAAAGGQPAEALTSLVAGLANVTVFAGEALPQAAEATNVTTPSLPISEGVAQCMAGLLTEEEAALALQAAAQCAATSARLLQDPADADAAWEAVLPCATVAQLLAVDACDSVRGAVAAHWPVALWPVARSPEGAALLLTLRMLGAARQVAAVGQLVQPVAQAALQLRAVDAPGLALVLAGQVAQPAVTHAIANLTAAGGVLHATAAAVAQDVAALAALDGLAAAAAREPVLAAPGVASPPFASFAMTAAPLQLPTSQAAIQAAAPVPAVGLGATAATRHCSALLQRGAVDLPALAGQLEALLAQADVAAFRPEAAQAVASAAAAAELLLMSPSIPHAAQLADGVAAARAMAATLPPGASLPPAADAVLQCSATLHVPQASALAAQAAQYVGAFEPLLQRAQDVLSAWQSVELSLATARTAAASAPAAITAGGVSSALAPASAALTSVAGLLNATRTLALAAPLQVMSAHGGAAALLAPLPDVAGSALTPAGEPSLDSPAVRALLDARMQAVQTAGDSALAGAALLDAIPPLVAAVGQVVAAAAPAAPSVMLPALVAAVLAQALSDIPAAVSDPVNALPALQLALNDSVIFFSYASGALPAPAQWPELPLAPPLAAVEALRPLLQVRGTVAAGLQLLRQVWELQEAAAQLAGAPDLLPALGEEVLPGTFANRVAALATSVEQLRAEAQLQGSTAPLAAALPSAPVLQNAVSAVRHGTALLVWADDLHDALVGTGSALAGADLLQPGTWRPVVGGLRNASRACGADCEAAVVALPVALRDAATSLQAALRVISSTAAVTSDAAQAAAAMGTAVTDTDLPAVVSVLTGRVLPLAGRVEALGQLPLPAASVVLGAAFTGAVRDAAAGVAALRETLCQQAASVLGVSPEEACGMAADSLPALQRAAEQLLQDVPAALQALPAALGSDARKQQPPRCLPAWAAARGS</sequence>
<evidence type="ECO:0000313" key="1">
    <source>
        <dbReference type="EMBL" id="OSX71164.1"/>
    </source>
</evidence>
<protein>
    <submittedName>
        <fullName evidence="1">Uncharacterized protein</fullName>
    </submittedName>
</protein>
<name>A0A1X6NRD3_PORUM</name>
<dbReference type="EMBL" id="KV919162">
    <property type="protein sequence ID" value="OSX71164.1"/>
    <property type="molecule type" value="Genomic_DNA"/>
</dbReference>